<dbReference type="Gene3D" id="3.30.300.130">
    <property type="entry name" value="Fe-S cluster assembly (FSCA)"/>
    <property type="match status" value="1"/>
</dbReference>
<evidence type="ECO:0000259" key="1">
    <source>
        <dbReference type="Pfam" id="PF01883"/>
    </source>
</evidence>
<proteinExistence type="predicted"/>
<dbReference type="AlphaFoldDB" id="A0A2M7Z787"/>
<dbReference type="Proteomes" id="UP000230843">
    <property type="component" value="Unassembled WGS sequence"/>
</dbReference>
<reference evidence="3" key="1">
    <citation type="submission" date="2017-09" db="EMBL/GenBank/DDBJ databases">
        <title>Depth-based differentiation of microbial function through sediment-hosted aquifers and enrichment of novel symbionts in the deep terrestrial subsurface.</title>
        <authorList>
            <person name="Probst A.J."/>
            <person name="Ladd B."/>
            <person name="Jarett J.K."/>
            <person name="Geller-Mcgrath D.E."/>
            <person name="Sieber C.M.K."/>
            <person name="Emerson J.B."/>
            <person name="Anantharaman K."/>
            <person name="Thomas B.C."/>
            <person name="Malmstrom R."/>
            <person name="Stieglmeier M."/>
            <person name="Klingl A."/>
            <person name="Woyke T."/>
            <person name="Ryan C.M."/>
            <person name="Banfield J.F."/>
        </authorList>
    </citation>
    <scope>NUCLEOTIDE SEQUENCE [LARGE SCALE GENOMIC DNA]</scope>
</reference>
<organism evidence="2 3">
    <name type="scientific">Candidatus Magasanikbacteria bacterium CG_4_9_14_3_um_filter_32_9</name>
    <dbReference type="NCBI Taxonomy" id="1974644"/>
    <lineage>
        <taxon>Bacteria</taxon>
        <taxon>Candidatus Magasanikiibacteriota</taxon>
    </lineage>
</organism>
<evidence type="ECO:0000313" key="3">
    <source>
        <dbReference type="Proteomes" id="UP000230843"/>
    </source>
</evidence>
<comment type="caution">
    <text evidence="2">The sequence shown here is derived from an EMBL/GenBank/DDBJ whole genome shotgun (WGS) entry which is preliminary data.</text>
</comment>
<name>A0A2M7Z787_9BACT</name>
<dbReference type="PANTHER" id="PTHR42831">
    <property type="entry name" value="FE-S PROTEIN MATURATION AUXILIARY FACTOR YITW"/>
    <property type="match status" value="1"/>
</dbReference>
<dbReference type="PANTHER" id="PTHR42831:SF1">
    <property type="entry name" value="FE-S PROTEIN MATURATION AUXILIARY FACTOR YITW"/>
    <property type="match status" value="1"/>
</dbReference>
<dbReference type="InterPro" id="IPR034904">
    <property type="entry name" value="FSCA_dom_sf"/>
</dbReference>
<accession>A0A2M7Z787</accession>
<dbReference type="InterPro" id="IPR002744">
    <property type="entry name" value="MIP18-like"/>
</dbReference>
<evidence type="ECO:0000313" key="2">
    <source>
        <dbReference type="EMBL" id="PJA89922.1"/>
    </source>
</evidence>
<protein>
    <submittedName>
        <fullName evidence="2">Aromatic ring hydroxylase</fullName>
    </submittedName>
</protein>
<dbReference type="InterPro" id="IPR052339">
    <property type="entry name" value="Fe-S_Maturation_MIP18"/>
</dbReference>
<dbReference type="Pfam" id="PF01883">
    <property type="entry name" value="FeS_assembly_P"/>
    <property type="match status" value="1"/>
</dbReference>
<sequence>MKNIPNKEQIIERLETIIDPELSIDIYTMGLIYDIQILNKNDVKVIMTFTTPTCPVGPMLIGEVEKEIKVLGFKNVEVEITFEPMWTPPTELRVALGI</sequence>
<feature type="domain" description="MIP18 family-like" evidence="1">
    <location>
        <begin position="7"/>
        <end position="79"/>
    </location>
</feature>
<dbReference type="EMBL" id="PFVJ01000037">
    <property type="protein sequence ID" value="PJA89922.1"/>
    <property type="molecule type" value="Genomic_DNA"/>
</dbReference>
<gene>
    <name evidence="2" type="ORF">CO137_01705</name>
</gene>
<dbReference type="SUPFAM" id="SSF117916">
    <property type="entry name" value="Fe-S cluster assembly (FSCA) domain-like"/>
    <property type="match status" value="1"/>
</dbReference>